<reference evidence="2 3" key="1">
    <citation type="submission" date="2024-07" db="EMBL/GenBank/DDBJ databases">
        <title>Draft Genome Sequence of Ferrimicrobium acidiphilum Strain YE2023, Isolated from a Pulp of Bioleach Reactor.</title>
        <authorList>
            <person name="Elkina Y.A."/>
            <person name="Bulaeva A.G."/>
            <person name="Beletsky A.V."/>
            <person name="Mardanov A.V."/>
        </authorList>
    </citation>
    <scope>NUCLEOTIDE SEQUENCE [LARGE SCALE GENOMIC DNA]</scope>
    <source>
        <strain evidence="2 3">YE2023</strain>
    </source>
</reference>
<evidence type="ECO:0000313" key="3">
    <source>
        <dbReference type="Proteomes" id="UP001560267"/>
    </source>
</evidence>
<keyword evidence="1" id="KW-0472">Membrane</keyword>
<name>A0ABV3XZJ1_9ACTN</name>
<gene>
    <name evidence="2" type="ORF">AB6A68_02565</name>
</gene>
<feature type="transmembrane region" description="Helical" evidence="1">
    <location>
        <begin position="205"/>
        <end position="222"/>
    </location>
</feature>
<accession>A0ABV3XZJ1</accession>
<evidence type="ECO:0000313" key="2">
    <source>
        <dbReference type="EMBL" id="MEX6428721.1"/>
    </source>
</evidence>
<sequence length="266" mass="28902">MISFVVIGCLSFACIVGGLLRARSVGGFHGLQGRLALAVVVLGLLMDPIAVDFATRSLWFHALLLVVVSLWLILVVLSKEVIRGIDRIGDRGRLAELGLRWVWGIVVVQDVLLWVGFQDGFERFALRDPVALALLIYAEVAASGAVVFLLSGDGRPRVTHVRQVIIAWSSAMVVMSLGVSLGLSGPWFGFVASSAAALHQQVEQQISAAIFVILGGAPWFLIGTQKMRLWLESEERESVVSFASPVQRFGRSVKVGPARRGRFEGR</sequence>
<dbReference type="EMBL" id="JBFSHR010000005">
    <property type="protein sequence ID" value="MEX6428721.1"/>
    <property type="molecule type" value="Genomic_DNA"/>
</dbReference>
<keyword evidence="1" id="KW-0812">Transmembrane</keyword>
<proteinExistence type="predicted"/>
<dbReference type="Proteomes" id="UP001560267">
    <property type="component" value="Unassembled WGS sequence"/>
</dbReference>
<feature type="transmembrane region" description="Helical" evidence="1">
    <location>
        <begin position="98"/>
        <end position="117"/>
    </location>
</feature>
<feature type="transmembrane region" description="Helical" evidence="1">
    <location>
        <begin position="129"/>
        <end position="152"/>
    </location>
</feature>
<dbReference type="RefSeq" id="WP_369084181.1">
    <property type="nucleotide sequence ID" value="NZ_JBFSHR010000005.1"/>
</dbReference>
<protein>
    <submittedName>
        <fullName evidence="2">Uncharacterized protein</fullName>
    </submittedName>
</protein>
<feature type="transmembrane region" description="Helical" evidence="1">
    <location>
        <begin position="164"/>
        <end position="185"/>
    </location>
</feature>
<feature type="transmembrane region" description="Helical" evidence="1">
    <location>
        <begin position="58"/>
        <end position="77"/>
    </location>
</feature>
<keyword evidence="1" id="KW-1133">Transmembrane helix</keyword>
<organism evidence="2 3">
    <name type="scientific">Ferrimicrobium acidiphilum</name>
    <dbReference type="NCBI Taxonomy" id="121039"/>
    <lineage>
        <taxon>Bacteria</taxon>
        <taxon>Bacillati</taxon>
        <taxon>Actinomycetota</taxon>
        <taxon>Acidimicrobiia</taxon>
        <taxon>Acidimicrobiales</taxon>
        <taxon>Acidimicrobiaceae</taxon>
        <taxon>Ferrimicrobium</taxon>
    </lineage>
</organism>
<comment type="caution">
    <text evidence="2">The sequence shown here is derived from an EMBL/GenBank/DDBJ whole genome shotgun (WGS) entry which is preliminary data.</text>
</comment>
<keyword evidence="3" id="KW-1185">Reference proteome</keyword>
<evidence type="ECO:0000256" key="1">
    <source>
        <dbReference type="SAM" id="Phobius"/>
    </source>
</evidence>